<sequence>MPPPPSPSSCRHHHNRRSVRHPRPRVAATTVDARSIGWAHTGLSGEHASKERKVSKEVGNNDQGK</sequence>
<dbReference type="AlphaFoldDB" id="A0AAP0EIS1"/>
<organism evidence="2 3">
    <name type="scientific">Stephania yunnanensis</name>
    <dbReference type="NCBI Taxonomy" id="152371"/>
    <lineage>
        <taxon>Eukaryota</taxon>
        <taxon>Viridiplantae</taxon>
        <taxon>Streptophyta</taxon>
        <taxon>Embryophyta</taxon>
        <taxon>Tracheophyta</taxon>
        <taxon>Spermatophyta</taxon>
        <taxon>Magnoliopsida</taxon>
        <taxon>Ranunculales</taxon>
        <taxon>Menispermaceae</taxon>
        <taxon>Menispermoideae</taxon>
        <taxon>Cissampelideae</taxon>
        <taxon>Stephania</taxon>
    </lineage>
</organism>
<proteinExistence type="predicted"/>
<evidence type="ECO:0000313" key="2">
    <source>
        <dbReference type="EMBL" id="KAK9092945.1"/>
    </source>
</evidence>
<keyword evidence="3" id="KW-1185">Reference proteome</keyword>
<feature type="compositionally biased region" description="Basic residues" evidence="1">
    <location>
        <begin position="10"/>
        <end position="24"/>
    </location>
</feature>
<gene>
    <name evidence="2" type="ORF">Syun_027856</name>
</gene>
<accession>A0AAP0EIS1</accession>
<protein>
    <submittedName>
        <fullName evidence="2">Uncharacterized protein</fullName>
    </submittedName>
</protein>
<reference evidence="2 3" key="1">
    <citation type="submission" date="2024-01" db="EMBL/GenBank/DDBJ databases">
        <title>Genome assemblies of Stephania.</title>
        <authorList>
            <person name="Yang L."/>
        </authorList>
    </citation>
    <scope>NUCLEOTIDE SEQUENCE [LARGE SCALE GENOMIC DNA]</scope>
    <source>
        <strain evidence="2">YNDBR</strain>
        <tissue evidence="2">Leaf</tissue>
    </source>
</reference>
<name>A0AAP0EIS1_9MAGN</name>
<dbReference type="EMBL" id="JBBNAF010000012">
    <property type="protein sequence ID" value="KAK9092945.1"/>
    <property type="molecule type" value="Genomic_DNA"/>
</dbReference>
<dbReference type="Proteomes" id="UP001420932">
    <property type="component" value="Unassembled WGS sequence"/>
</dbReference>
<feature type="region of interest" description="Disordered" evidence="1">
    <location>
        <begin position="1"/>
        <end position="65"/>
    </location>
</feature>
<evidence type="ECO:0000256" key="1">
    <source>
        <dbReference type="SAM" id="MobiDB-lite"/>
    </source>
</evidence>
<comment type="caution">
    <text evidence="2">The sequence shown here is derived from an EMBL/GenBank/DDBJ whole genome shotgun (WGS) entry which is preliminary data.</text>
</comment>
<evidence type="ECO:0000313" key="3">
    <source>
        <dbReference type="Proteomes" id="UP001420932"/>
    </source>
</evidence>
<feature type="compositionally biased region" description="Basic and acidic residues" evidence="1">
    <location>
        <begin position="47"/>
        <end position="56"/>
    </location>
</feature>